<proteinExistence type="predicted"/>
<name>A0A0F7RTK4_9BASI</name>
<dbReference type="AlphaFoldDB" id="A0A0F7RTK4"/>
<sequence>MVRMEATRGNRSGHQNSGDVWHSRASVLHGEAR</sequence>
<organism evidence="2 3">
    <name type="scientific">Sporisorium scitamineum</name>
    <dbReference type="NCBI Taxonomy" id="49012"/>
    <lineage>
        <taxon>Eukaryota</taxon>
        <taxon>Fungi</taxon>
        <taxon>Dikarya</taxon>
        <taxon>Basidiomycota</taxon>
        <taxon>Ustilaginomycotina</taxon>
        <taxon>Ustilaginomycetes</taxon>
        <taxon>Ustilaginales</taxon>
        <taxon>Ustilaginaceae</taxon>
        <taxon>Sporisorium</taxon>
    </lineage>
</organism>
<feature type="region of interest" description="Disordered" evidence="1">
    <location>
        <begin position="1"/>
        <end position="33"/>
    </location>
</feature>
<evidence type="ECO:0000313" key="2">
    <source>
        <dbReference type="EMBL" id="CDR98603.1"/>
    </source>
</evidence>
<dbReference type="EMBL" id="CCFA01000193">
    <property type="protein sequence ID" value="CDR98603.1"/>
    <property type="molecule type" value="Genomic_DNA"/>
</dbReference>
<feature type="compositionally biased region" description="Polar residues" evidence="1">
    <location>
        <begin position="9"/>
        <end position="18"/>
    </location>
</feature>
<keyword evidence="3" id="KW-1185">Reference proteome</keyword>
<protein>
    <submittedName>
        <fullName evidence="2">Uncharacterized protein</fullName>
    </submittedName>
</protein>
<reference evidence="3" key="1">
    <citation type="submission" date="2014-06" db="EMBL/GenBank/DDBJ databases">
        <authorList>
            <person name="Berkman P.J."/>
        </authorList>
    </citation>
    <scope>NUCLEOTIDE SEQUENCE [LARGE SCALE GENOMIC DNA]</scope>
</reference>
<evidence type="ECO:0000256" key="1">
    <source>
        <dbReference type="SAM" id="MobiDB-lite"/>
    </source>
</evidence>
<evidence type="ECO:0000313" key="3">
    <source>
        <dbReference type="Proteomes" id="UP000242770"/>
    </source>
</evidence>
<accession>A0A0F7RTK4</accession>
<gene>
    <name evidence="2" type="primary">SSCI02930.1</name>
</gene>
<dbReference type="Proteomes" id="UP000242770">
    <property type="component" value="Unassembled WGS sequence"/>
</dbReference>